<dbReference type="RefSeq" id="WP_141960421.1">
    <property type="nucleotide sequence ID" value="NZ_VFOZ01000001.1"/>
</dbReference>
<dbReference type="NCBIfam" id="TIGR01755">
    <property type="entry name" value="flav_wrbA"/>
    <property type="match status" value="1"/>
</dbReference>
<dbReference type="FunFam" id="3.40.50.360:FF:000001">
    <property type="entry name" value="NAD(P)H dehydrogenase (Quinone) FQR1-like"/>
    <property type="match status" value="1"/>
</dbReference>
<dbReference type="Gene3D" id="3.40.50.360">
    <property type="match status" value="1"/>
</dbReference>
<dbReference type="PROSITE" id="PS50902">
    <property type="entry name" value="FLAVODOXIN_LIKE"/>
    <property type="match status" value="1"/>
</dbReference>
<comment type="similarity">
    <text evidence="1">Belongs to the WrbA family.</text>
</comment>
<accession>A0A543CUA8</accession>
<organism evidence="3 4">
    <name type="scientific">Actinoallomurus bryophytorum</name>
    <dbReference type="NCBI Taxonomy" id="1490222"/>
    <lineage>
        <taxon>Bacteria</taxon>
        <taxon>Bacillati</taxon>
        <taxon>Actinomycetota</taxon>
        <taxon>Actinomycetes</taxon>
        <taxon>Streptosporangiales</taxon>
        <taxon>Thermomonosporaceae</taxon>
        <taxon>Actinoallomurus</taxon>
    </lineage>
</organism>
<evidence type="ECO:0000313" key="3">
    <source>
        <dbReference type="EMBL" id="TQM00690.1"/>
    </source>
</evidence>
<dbReference type="InterPro" id="IPR008254">
    <property type="entry name" value="Flavodoxin/NO_synth"/>
</dbReference>
<dbReference type="AlphaFoldDB" id="A0A543CUA8"/>
<dbReference type="GO" id="GO:0010181">
    <property type="term" value="F:FMN binding"/>
    <property type="evidence" value="ECO:0007669"/>
    <property type="project" value="InterPro"/>
</dbReference>
<dbReference type="GO" id="GO:0016020">
    <property type="term" value="C:membrane"/>
    <property type="evidence" value="ECO:0007669"/>
    <property type="project" value="TreeGrafter"/>
</dbReference>
<feature type="domain" description="Flavodoxin-like" evidence="2">
    <location>
        <begin position="7"/>
        <end position="193"/>
    </location>
</feature>
<dbReference type="OrthoDB" id="9801479at2"/>
<protein>
    <submittedName>
        <fullName evidence="3">NAD(P)H dehydrogenase (Quinone)</fullName>
    </submittedName>
</protein>
<dbReference type="SUPFAM" id="SSF52218">
    <property type="entry name" value="Flavoproteins"/>
    <property type="match status" value="1"/>
</dbReference>
<comment type="caution">
    <text evidence="3">The sequence shown here is derived from an EMBL/GenBank/DDBJ whole genome shotgun (WGS) entry which is preliminary data.</text>
</comment>
<sequence>MSESSNVAIVYYSATGTIHTLADAVRAGATDAGAAVRLRRVEELAPLKAILSNDAWVHNLAATSRVPLATHEDLLWADAVIFGTPARFGNVASQLKQFIDTLSGLWRQDLLSDKVYSGFTSTASAHGGQESTLLALYNSIYHFGGIIASPGYKNHINDSAGNPYGAGHVTGEDGSIPVDETALNAARFQGERIAGLAATFKTGRAAQRLALTAAGEDSRRRSGLSLARRHVALEGG</sequence>
<dbReference type="GO" id="GO:0003955">
    <property type="term" value="F:NAD(P)H dehydrogenase (quinone) activity"/>
    <property type="evidence" value="ECO:0007669"/>
    <property type="project" value="InterPro"/>
</dbReference>
<evidence type="ECO:0000256" key="1">
    <source>
        <dbReference type="ARBA" id="ARBA00006961"/>
    </source>
</evidence>
<keyword evidence="4" id="KW-1185">Reference proteome</keyword>
<dbReference type="InterPro" id="IPR029039">
    <property type="entry name" value="Flavoprotein-like_sf"/>
</dbReference>
<name>A0A543CUA8_9ACTN</name>
<dbReference type="NCBIfam" id="NF002999">
    <property type="entry name" value="PRK03767.1"/>
    <property type="match status" value="1"/>
</dbReference>
<reference evidence="3 4" key="1">
    <citation type="submission" date="2019-06" db="EMBL/GenBank/DDBJ databases">
        <title>Sequencing the genomes of 1000 actinobacteria strains.</title>
        <authorList>
            <person name="Klenk H.-P."/>
        </authorList>
    </citation>
    <scope>NUCLEOTIDE SEQUENCE [LARGE SCALE GENOMIC DNA]</scope>
    <source>
        <strain evidence="3 4">DSM 102200</strain>
    </source>
</reference>
<gene>
    <name evidence="3" type="ORF">FB559_6407</name>
</gene>
<evidence type="ECO:0000313" key="4">
    <source>
        <dbReference type="Proteomes" id="UP000316096"/>
    </source>
</evidence>
<dbReference type="PANTHER" id="PTHR30546">
    <property type="entry name" value="FLAVODOXIN-RELATED PROTEIN WRBA-RELATED"/>
    <property type="match status" value="1"/>
</dbReference>
<dbReference type="Pfam" id="PF03358">
    <property type="entry name" value="FMN_red"/>
    <property type="match status" value="1"/>
</dbReference>
<dbReference type="PANTHER" id="PTHR30546:SF23">
    <property type="entry name" value="FLAVOPROTEIN-LIKE PROTEIN YCP4-RELATED"/>
    <property type="match status" value="1"/>
</dbReference>
<dbReference type="InterPro" id="IPR010089">
    <property type="entry name" value="Flavoprotein_WrbA-like"/>
</dbReference>
<dbReference type="EMBL" id="VFOZ01000001">
    <property type="protein sequence ID" value="TQM00690.1"/>
    <property type="molecule type" value="Genomic_DNA"/>
</dbReference>
<proteinExistence type="inferred from homology"/>
<evidence type="ECO:0000259" key="2">
    <source>
        <dbReference type="PROSITE" id="PS50902"/>
    </source>
</evidence>
<dbReference type="Proteomes" id="UP000316096">
    <property type="component" value="Unassembled WGS sequence"/>
</dbReference>
<dbReference type="InterPro" id="IPR005025">
    <property type="entry name" value="FMN_Rdtase-like_dom"/>
</dbReference>